<reference evidence="1 2" key="1">
    <citation type="submission" date="2015-06" db="EMBL/GenBank/DDBJ databases">
        <title>Draft genome assembly of filamentous brackish cyanobacterium Limnoraphis robusta strain CS-951.</title>
        <authorList>
            <person name="Willis A."/>
            <person name="Parks M."/>
            <person name="Burford M.A."/>
        </authorList>
    </citation>
    <scope>NUCLEOTIDE SEQUENCE [LARGE SCALE GENOMIC DNA]</scope>
    <source>
        <strain evidence="1 2">CS-951</strain>
    </source>
</reference>
<name>A0A0F5YL16_9CYAN</name>
<organism evidence="1 2">
    <name type="scientific">Limnoraphis robusta CS-951</name>
    <dbReference type="NCBI Taxonomy" id="1637645"/>
    <lineage>
        <taxon>Bacteria</taxon>
        <taxon>Bacillati</taxon>
        <taxon>Cyanobacteriota</taxon>
        <taxon>Cyanophyceae</taxon>
        <taxon>Oscillatoriophycideae</taxon>
        <taxon>Oscillatoriales</taxon>
        <taxon>Sirenicapillariaceae</taxon>
        <taxon>Limnoraphis</taxon>
    </lineage>
</organism>
<sequence>MLMSSNHVLLVRGEILFSEELSSFSGATGNVYLEDVSYIDAPSKVVAKQVIPNISHEVGTENRIEFALKGEIPNLSASYSIYVHVSLHKDEQIHPGDYISMESYPVLTFGYPNQITVLVREVTDSRVK</sequence>
<accession>A0A0F5YL16</accession>
<dbReference type="AlphaFoldDB" id="A0A0F5YL16"/>
<dbReference type="Proteomes" id="UP000033607">
    <property type="component" value="Unassembled WGS sequence"/>
</dbReference>
<gene>
    <name evidence="1" type="ORF">WN50_02555</name>
</gene>
<proteinExistence type="predicted"/>
<dbReference type="EMBL" id="LATL02000141">
    <property type="protein sequence ID" value="KKD39589.1"/>
    <property type="molecule type" value="Genomic_DNA"/>
</dbReference>
<evidence type="ECO:0000313" key="1">
    <source>
        <dbReference type="EMBL" id="KKD39589.1"/>
    </source>
</evidence>
<comment type="caution">
    <text evidence="1">The sequence shown here is derived from an EMBL/GenBank/DDBJ whole genome shotgun (WGS) entry which is preliminary data.</text>
</comment>
<protein>
    <submittedName>
        <fullName evidence="1">Uncharacterized protein</fullName>
    </submittedName>
</protein>
<evidence type="ECO:0000313" key="2">
    <source>
        <dbReference type="Proteomes" id="UP000033607"/>
    </source>
</evidence>